<evidence type="ECO:0000313" key="3">
    <source>
        <dbReference type="EMBL" id="EAR90110.2"/>
    </source>
</evidence>
<protein>
    <submittedName>
        <fullName evidence="3">Uncharacterized protein</fullName>
    </submittedName>
</protein>
<feature type="coiled-coil region" evidence="1">
    <location>
        <begin position="210"/>
        <end position="280"/>
    </location>
</feature>
<evidence type="ECO:0000256" key="2">
    <source>
        <dbReference type="SAM" id="MobiDB-lite"/>
    </source>
</evidence>
<evidence type="ECO:0000256" key="1">
    <source>
        <dbReference type="SAM" id="Coils"/>
    </source>
</evidence>
<accession>Q22XR1</accession>
<feature type="region of interest" description="Disordered" evidence="2">
    <location>
        <begin position="162"/>
        <end position="183"/>
    </location>
</feature>
<evidence type="ECO:0000313" key="4">
    <source>
        <dbReference type="Proteomes" id="UP000009168"/>
    </source>
</evidence>
<sequence>MAVNKYLDLQVCKQILFLIIIIGQDWPLLSNNKFYLNLLVKILIKGYKLIICKYKMSSLSPLDRYRLELQNKQKGVQIFDLDGKLTPEAIQICKEIQIKQEDLIPKTIEQFMQPNQSQDVAQLLLNHYEKRRQYRIKQIKKFIMQRDRDDQYFMSHQVSPTNNKLKNLKESSSPKSTERHKEKRVKEIIDHMDYEQKLKLVRRLMKYEKLQHIKQEKEQMEKERLEQIENERVEKEKKFEEQIKINEKKKKEEQEKLHKKAENQKQVQEHIKNLQEQQIEERSRLQNTFFQDISEKIEKDKAKEQEISKRNYHLYLQRSGEQRKREFNQRKLQELWLQQSNMSFNSIVNDINTKNIKKNNQILDRIRSHSTKNEYWKEVIQKNQQQNWEIDLMNKSVCMERFIAAKVASPRLRDFSILSKKREEMQSSAQKRREDMGKQDLIKRDEMLITLRSKMQSADKSRYNSNIVQCQKNNIQKQFQRDDVVENLKFHQFSIRCQREKEIRRTKYKTIMAEKKKKLKEDILYVTNQGIKDISSQLRSHELVNH</sequence>
<gene>
    <name evidence="3" type="ORF">TTHERM_01005350</name>
</gene>
<proteinExistence type="predicted"/>
<dbReference type="InParanoid" id="Q22XR1"/>
<dbReference type="EMBL" id="GG662802">
    <property type="protein sequence ID" value="EAR90110.2"/>
    <property type="molecule type" value="Genomic_DNA"/>
</dbReference>
<dbReference type="KEGG" id="tet:TTHERM_01005350"/>
<dbReference type="Proteomes" id="UP000009168">
    <property type="component" value="Unassembled WGS sequence"/>
</dbReference>
<keyword evidence="4" id="KW-1185">Reference proteome</keyword>
<organism evidence="3 4">
    <name type="scientific">Tetrahymena thermophila (strain SB210)</name>
    <dbReference type="NCBI Taxonomy" id="312017"/>
    <lineage>
        <taxon>Eukaryota</taxon>
        <taxon>Sar</taxon>
        <taxon>Alveolata</taxon>
        <taxon>Ciliophora</taxon>
        <taxon>Intramacronucleata</taxon>
        <taxon>Oligohymenophorea</taxon>
        <taxon>Hymenostomatida</taxon>
        <taxon>Tetrahymenina</taxon>
        <taxon>Tetrahymenidae</taxon>
        <taxon>Tetrahymena</taxon>
    </lineage>
</organism>
<dbReference type="AlphaFoldDB" id="Q22XR1"/>
<keyword evidence="1" id="KW-0175">Coiled coil</keyword>
<dbReference type="GeneID" id="7834304"/>
<dbReference type="RefSeq" id="XP_001010355.2">
    <property type="nucleotide sequence ID" value="XM_001010355.2"/>
</dbReference>
<dbReference type="HOGENOM" id="CLU_558401_0_0_1"/>
<name>Q22XR1_TETTS</name>
<feature type="compositionally biased region" description="Polar residues" evidence="2">
    <location>
        <begin position="162"/>
        <end position="175"/>
    </location>
</feature>
<reference evidence="4" key="1">
    <citation type="journal article" date="2006" name="PLoS Biol.">
        <title>Macronuclear genome sequence of the ciliate Tetrahymena thermophila, a model eukaryote.</title>
        <authorList>
            <person name="Eisen J.A."/>
            <person name="Coyne R.S."/>
            <person name="Wu M."/>
            <person name="Wu D."/>
            <person name="Thiagarajan M."/>
            <person name="Wortman J.R."/>
            <person name="Badger J.H."/>
            <person name="Ren Q."/>
            <person name="Amedeo P."/>
            <person name="Jones K.M."/>
            <person name="Tallon L.J."/>
            <person name="Delcher A.L."/>
            <person name="Salzberg S.L."/>
            <person name="Silva J.C."/>
            <person name="Haas B.J."/>
            <person name="Majoros W.H."/>
            <person name="Farzad M."/>
            <person name="Carlton J.M."/>
            <person name="Smith R.K. Jr."/>
            <person name="Garg J."/>
            <person name="Pearlman R.E."/>
            <person name="Karrer K.M."/>
            <person name="Sun L."/>
            <person name="Manning G."/>
            <person name="Elde N.C."/>
            <person name="Turkewitz A.P."/>
            <person name="Asai D.J."/>
            <person name="Wilkes D.E."/>
            <person name="Wang Y."/>
            <person name="Cai H."/>
            <person name="Collins K."/>
            <person name="Stewart B.A."/>
            <person name="Lee S.R."/>
            <person name="Wilamowska K."/>
            <person name="Weinberg Z."/>
            <person name="Ruzzo W.L."/>
            <person name="Wloga D."/>
            <person name="Gaertig J."/>
            <person name="Frankel J."/>
            <person name="Tsao C.-C."/>
            <person name="Gorovsky M.A."/>
            <person name="Keeling P.J."/>
            <person name="Waller R.F."/>
            <person name="Patron N.J."/>
            <person name="Cherry J.M."/>
            <person name="Stover N.A."/>
            <person name="Krieger C.J."/>
            <person name="del Toro C."/>
            <person name="Ryder H.F."/>
            <person name="Williamson S.C."/>
            <person name="Barbeau R.A."/>
            <person name="Hamilton E.P."/>
            <person name="Orias E."/>
        </authorList>
    </citation>
    <scope>NUCLEOTIDE SEQUENCE [LARGE SCALE GENOMIC DNA]</scope>
    <source>
        <strain evidence="4">SB210</strain>
    </source>
</reference>